<reference evidence="3" key="1">
    <citation type="journal article" date="2019" name="bioRxiv">
        <title>The Genome of the Zebra Mussel, Dreissena polymorpha: A Resource for Invasive Species Research.</title>
        <authorList>
            <person name="McCartney M.A."/>
            <person name="Auch B."/>
            <person name="Kono T."/>
            <person name="Mallez S."/>
            <person name="Zhang Y."/>
            <person name="Obille A."/>
            <person name="Becker A."/>
            <person name="Abrahante J.E."/>
            <person name="Garbe J."/>
            <person name="Badalamenti J.P."/>
            <person name="Herman A."/>
            <person name="Mangelson H."/>
            <person name="Liachko I."/>
            <person name="Sullivan S."/>
            <person name="Sone E.D."/>
            <person name="Koren S."/>
            <person name="Silverstein K.A.T."/>
            <person name="Beckman K.B."/>
            <person name="Gohl D.M."/>
        </authorList>
    </citation>
    <scope>NUCLEOTIDE SEQUENCE</scope>
    <source>
        <strain evidence="3">Duluth1</strain>
        <tissue evidence="3">Whole animal</tissue>
    </source>
</reference>
<keyword evidence="4" id="KW-1185">Reference proteome</keyword>
<sequence length="1655" mass="172668">MSGSMSVSTVTEGAASGNVFSFMFNGVPSQPITYNATDTAATATAMQTALKEMFGVRCPTKFITPVNGFYDGFENGATGTTTEVAAFCGRYSLMNTENIYSTGAGKLISGKHFCFAVKGLDNNKIYLKFNEMLTNRGTWTTFTPFLVENTWTGINDDNNTWVYTCVSLEAVFRKAWPAVINYADFTLVQVKLEMTDPTNDFYVDNVMITSNPVLSTDKLTKLRMPGAQPSFIESDPKFTMADVTVTYDVAKSNYVVTMKPNECGHNFRPLTVDDAQSGAVTMTSSSVTKASNPITGSFTLTSYGRTSEPVNPQYTDKEMQSVLVHTFGKMNVERTADSTCANMKIDVSFLEMPGDLDLMNLATSFSAPSSATGSIEQQVPGHLSIVPIPGDMVFTQHTTPQVTVYVNGVPSKCALANNDCSFTYSAVGTPTVTGISPNTGNENVMLTVTGTGFSGTLADNKVTIGNVPCTVTAATTTEIRCTLGNGPLGSYPVVVSVSPVGRAVNTASNFTYTADVVSIAPTSAGLGGNMDLVVTGTGITSGATVSVGGVNCPVKSVQAPTTITCVLPQFSDLTSTTSQTAVVVVTLGGTELVTKPQFTYTPQNSQITSVSPSGTLGVAGNNIIDITGTNLGTVGTVFLGDRQLEVISYSPTAIQVRTPSPSPTGDNIPLMVYATGSLGAVLNTEPAVPVLSIPYKVQKVFPTSGSLMGGTRLTVVGSGFGTVPADIKAHVGDYSCIVMTTTNTKFICEIESTSAEYDITNMGTTGFGAYFAFSQTELRIEEGDSVRWAWQTAGFLNNVQHGVYQTESLSSTEALTGGISSGNQTRQGSFQHVFNSAGTYYFWSGYVDQWDIKDYRMVVNVVPKAAKLEQFAMSIEGAEPVYETSSGVADPTDNSGCATRKSDIIPGCTPETLTPQNTDRFNFLFSKCRTPTLTGVTFTDAVQGSPRSAKVDTAVSVSGTEFATGDCANVASIGGCECIVSGSTTTSLVCTPNPSCEYELGVLLPVNVNIVNYGFAKSTISSEKDQSLAFLPSIQSINPSSGSKKGGTEVTILGSGLTNLDAIKVTFNDVAATCTSVQPLVCQSPLSNTGDVAVVVSDFPAICSGASCLFTYDVVKTPTVTAVSPATLDGNVITTLTISGTSFGTDSAAVFVKIGGEDCGSVLVESDSSATCSIRAVPAGANQIIVNVDGMGNADSSGKTVTGTARASVTPTAGATNGGTKLTFTGHGFKGETTVTTNDGVACTDVKVASLTELTCISGPHAAGAVNFVITSHGEMFPNVEFTYDASLVPTISAINPASGDSLGNQLLTLTGSHFYSGLAVTVCGGTCTVNTQTATEIVCITPAKADVSVCDVILTGSGVTATSTTQYTYIDNDAPRITSLNPQRGGTGGGTTLTISGTGLSGATVSIYGKECTVSSSTASQIVCSTGAQTASVQADVLVTAGGKRAVPGTLGASSFYYVDLYSSGATWGGGPVPGEGDMVVIPQGQIVLLDQSTEILGMLLIDGGQLIFDEKDLTLKAERILITKGGKLQVGSPERRFQQKAVIELYGHQRDEEMPIYGTKVLAVRDGELNLYGKEINNTWTRLASTANAGAATITVQDDISDWSVGDSIVVATTGDHFSQGESEEHLISAKSGQTITLTTALKFKHLGVTETF</sequence>
<dbReference type="CDD" id="cd00603">
    <property type="entry name" value="IPT_PCSR"/>
    <property type="match status" value="7"/>
</dbReference>
<keyword evidence="1" id="KW-0732">Signal</keyword>
<dbReference type="PROSITE" id="PS51484">
    <property type="entry name" value="G8"/>
    <property type="match status" value="1"/>
</dbReference>
<dbReference type="Pfam" id="PF10162">
    <property type="entry name" value="G8"/>
    <property type="match status" value="1"/>
</dbReference>
<evidence type="ECO:0000259" key="2">
    <source>
        <dbReference type="PROSITE" id="PS51484"/>
    </source>
</evidence>
<reference evidence="3" key="2">
    <citation type="submission" date="2020-11" db="EMBL/GenBank/DDBJ databases">
        <authorList>
            <person name="McCartney M.A."/>
            <person name="Auch B."/>
            <person name="Kono T."/>
            <person name="Mallez S."/>
            <person name="Becker A."/>
            <person name="Gohl D.M."/>
            <person name="Silverstein K.A.T."/>
            <person name="Koren S."/>
            <person name="Bechman K.B."/>
            <person name="Herman A."/>
            <person name="Abrahante J.E."/>
            <person name="Garbe J."/>
        </authorList>
    </citation>
    <scope>NUCLEOTIDE SEQUENCE</scope>
    <source>
        <strain evidence="3">Duluth1</strain>
        <tissue evidence="3">Whole animal</tissue>
    </source>
</reference>
<dbReference type="SMART" id="SM00429">
    <property type="entry name" value="IPT"/>
    <property type="match status" value="8"/>
</dbReference>
<evidence type="ECO:0000313" key="4">
    <source>
        <dbReference type="Proteomes" id="UP000828390"/>
    </source>
</evidence>
<dbReference type="Gene3D" id="2.60.40.420">
    <property type="entry name" value="Cupredoxins - blue copper proteins"/>
    <property type="match status" value="1"/>
</dbReference>
<feature type="non-terminal residue" evidence="3">
    <location>
        <position position="1655"/>
    </location>
</feature>
<dbReference type="SUPFAM" id="SSF49503">
    <property type="entry name" value="Cupredoxins"/>
    <property type="match status" value="1"/>
</dbReference>
<dbReference type="Gene3D" id="2.60.40.10">
    <property type="entry name" value="Immunoglobulins"/>
    <property type="match status" value="9"/>
</dbReference>
<dbReference type="PANTHER" id="PTHR46769:SF2">
    <property type="entry name" value="FIBROCYSTIN-L ISOFORM 2 PRECURSOR-RELATED"/>
    <property type="match status" value="1"/>
</dbReference>
<gene>
    <name evidence="3" type="ORF">DPMN_058226</name>
</gene>
<organism evidence="3 4">
    <name type="scientific">Dreissena polymorpha</name>
    <name type="common">Zebra mussel</name>
    <name type="synonym">Mytilus polymorpha</name>
    <dbReference type="NCBI Taxonomy" id="45954"/>
    <lineage>
        <taxon>Eukaryota</taxon>
        <taxon>Metazoa</taxon>
        <taxon>Spiralia</taxon>
        <taxon>Lophotrochozoa</taxon>
        <taxon>Mollusca</taxon>
        <taxon>Bivalvia</taxon>
        <taxon>Autobranchia</taxon>
        <taxon>Heteroconchia</taxon>
        <taxon>Euheterodonta</taxon>
        <taxon>Imparidentia</taxon>
        <taxon>Neoheterodontei</taxon>
        <taxon>Myida</taxon>
        <taxon>Dreissenoidea</taxon>
        <taxon>Dreissenidae</taxon>
        <taxon>Dreissena</taxon>
    </lineage>
</organism>
<dbReference type="Pfam" id="PF01833">
    <property type="entry name" value="TIG"/>
    <property type="match status" value="9"/>
</dbReference>
<dbReference type="InterPro" id="IPR014756">
    <property type="entry name" value="Ig_E-set"/>
</dbReference>
<comment type="caution">
    <text evidence="3">The sequence shown here is derived from an EMBL/GenBank/DDBJ whole genome shotgun (WGS) entry which is preliminary data.</text>
</comment>
<accession>A0A9D4C1L8</accession>
<proteinExistence type="predicted"/>
<dbReference type="InterPro" id="IPR002909">
    <property type="entry name" value="IPT_dom"/>
</dbReference>
<dbReference type="SUPFAM" id="SSF81296">
    <property type="entry name" value="E set domains"/>
    <property type="match status" value="9"/>
</dbReference>
<dbReference type="EMBL" id="JAIWYP010000013">
    <property type="protein sequence ID" value="KAH3715515.1"/>
    <property type="molecule type" value="Genomic_DNA"/>
</dbReference>
<dbReference type="CDD" id="cd00102">
    <property type="entry name" value="IPT"/>
    <property type="match status" value="2"/>
</dbReference>
<name>A0A9D4C1L8_DREPO</name>
<protein>
    <recommendedName>
        <fullName evidence="2">G8 domain-containing protein</fullName>
    </recommendedName>
</protein>
<dbReference type="SMART" id="SM01225">
    <property type="entry name" value="G8"/>
    <property type="match status" value="1"/>
</dbReference>
<dbReference type="InterPro" id="IPR013783">
    <property type="entry name" value="Ig-like_fold"/>
</dbReference>
<dbReference type="InterPro" id="IPR019316">
    <property type="entry name" value="G8_domain"/>
</dbReference>
<dbReference type="InterPro" id="IPR052387">
    <property type="entry name" value="Fibrocystin"/>
</dbReference>
<dbReference type="PANTHER" id="PTHR46769">
    <property type="entry name" value="POLYCYSTIC KIDNEY AND HEPATIC DISEASE 1 (AUTOSOMAL RECESSIVE)-LIKE 1"/>
    <property type="match status" value="1"/>
</dbReference>
<evidence type="ECO:0000313" key="3">
    <source>
        <dbReference type="EMBL" id="KAH3715515.1"/>
    </source>
</evidence>
<feature type="domain" description="G8" evidence="2">
    <location>
        <begin position="1467"/>
        <end position="1587"/>
    </location>
</feature>
<dbReference type="Proteomes" id="UP000828390">
    <property type="component" value="Unassembled WGS sequence"/>
</dbReference>
<evidence type="ECO:0000256" key="1">
    <source>
        <dbReference type="ARBA" id="ARBA00022729"/>
    </source>
</evidence>
<dbReference type="InterPro" id="IPR008972">
    <property type="entry name" value="Cupredoxin"/>
</dbReference>